<keyword evidence="7" id="KW-0862">Zinc</keyword>
<keyword evidence="4" id="KW-0963">Cytoplasm</keyword>
<reference evidence="15" key="3">
    <citation type="submission" date="2025-09" db="UniProtKB">
        <authorList>
            <consortium name="Ensembl"/>
        </authorList>
    </citation>
    <scope>IDENTIFICATION</scope>
</reference>
<name>W5MGD5_LEPOC</name>
<evidence type="ECO:0000313" key="15">
    <source>
        <dbReference type="Ensembl" id="ENSLOCP00000007444.1"/>
    </source>
</evidence>
<comment type="subcellular location">
    <subcellularLocation>
        <location evidence="2">Cytoplasm</location>
        <location evidence="2">Cytoskeleton</location>
        <location evidence="2">Cilium basal body</location>
    </subcellularLocation>
    <subcellularLocation>
        <location evidence="1">Cytoplasm</location>
        <location evidence="1">Cytoskeleton</location>
        <location evidence="1">Microtubule organizing center</location>
        <location evidence="1">Centrosome</location>
        <location evidence="1">Centriole</location>
    </subcellularLocation>
</comment>
<evidence type="ECO:0000256" key="5">
    <source>
        <dbReference type="ARBA" id="ARBA00022723"/>
    </source>
</evidence>
<protein>
    <submittedName>
        <fullName evidence="15">DAZ interacting zinc finger protein 1-like</fullName>
    </submittedName>
</protein>
<feature type="region of interest" description="Disordered" evidence="13">
    <location>
        <begin position="307"/>
        <end position="351"/>
    </location>
</feature>
<feature type="compositionally biased region" description="Pro residues" evidence="13">
    <location>
        <begin position="11"/>
        <end position="20"/>
    </location>
</feature>
<feature type="region of interest" description="Disordered" evidence="13">
    <location>
        <begin position="1"/>
        <end position="21"/>
    </location>
</feature>
<evidence type="ECO:0000256" key="12">
    <source>
        <dbReference type="SAM" id="Coils"/>
    </source>
</evidence>
<evidence type="ECO:0000256" key="8">
    <source>
        <dbReference type="ARBA" id="ARBA00023054"/>
    </source>
</evidence>
<keyword evidence="16" id="KW-1185">Reference proteome</keyword>
<dbReference type="PROSITE" id="PS50157">
    <property type="entry name" value="ZINC_FINGER_C2H2_2"/>
    <property type="match status" value="1"/>
</dbReference>
<evidence type="ECO:0000256" key="4">
    <source>
        <dbReference type="ARBA" id="ARBA00022490"/>
    </source>
</evidence>
<evidence type="ECO:0000256" key="9">
    <source>
        <dbReference type="ARBA" id="ARBA00023212"/>
    </source>
</evidence>
<dbReference type="EMBL" id="AHAT01015226">
    <property type="status" value="NOT_ANNOTATED_CDS"/>
    <property type="molecule type" value="Genomic_DNA"/>
</dbReference>
<dbReference type="Gene3D" id="3.30.160.60">
    <property type="entry name" value="Classic Zinc Finger"/>
    <property type="match status" value="1"/>
</dbReference>
<reference evidence="15" key="2">
    <citation type="submission" date="2025-08" db="UniProtKB">
        <authorList>
            <consortium name="Ensembl"/>
        </authorList>
    </citation>
    <scope>IDENTIFICATION</scope>
</reference>
<dbReference type="Ensembl" id="ENSLOCT00000007452.1">
    <property type="protein sequence ID" value="ENSLOCP00000007444.1"/>
    <property type="gene ID" value="ENSLOCG00000006163.1"/>
</dbReference>
<dbReference type="GO" id="GO:0060271">
    <property type="term" value="P:cilium assembly"/>
    <property type="evidence" value="ECO:0007669"/>
    <property type="project" value="UniProtKB-ARBA"/>
</dbReference>
<dbReference type="Pfam" id="PF25977">
    <property type="entry name" value="DZIP1"/>
    <property type="match status" value="1"/>
</dbReference>
<dbReference type="HOGENOM" id="CLU_791193_0_0_1"/>
<evidence type="ECO:0000256" key="10">
    <source>
        <dbReference type="ARBA" id="ARBA00023273"/>
    </source>
</evidence>
<feature type="coiled-coil region" evidence="12">
    <location>
        <begin position="121"/>
        <end position="148"/>
    </location>
</feature>
<dbReference type="AlphaFoldDB" id="W5MGD5"/>
<comment type="similarity">
    <text evidence="3">Belongs to the DZIP C2H2-type zinc-finger protein family.</text>
</comment>
<dbReference type="Bgee" id="ENSLOCG00000006163">
    <property type="expression patterns" value="Expressed in larva and 5 other cell types or tissues"/>
</dbReference>
<evidence type="ECO:0000256" key="6">
    <source>
        <dbReference type="ARBA" id="ARBA00022771"/>
    </source>
</evidence>
<keyword evidence="6 11" id="KW-0863">Zinc-finger</keyword>
<evidence type="ECO:0000256" key="1">
    <source>
        <dbReference type="ARBA" id="ARBA00004114"/>
    </source>
</evidence>
<keyword evidence="8 12" id="KW-0175">Coiled coil</keyword>
<dbReference type="PANTHER" id="PTHR21502:SF8">
    <property type="entry name" value="CILIUM ASSEMBLY PROTEIN DZIP1L"/>
    <property type="match status" value="1"/>
</dbReference>
<reference evidence="16" key="1">
    <citation type="submission" date="2011-12" db="EMBL/GenBank/DDBJ databases">
        <title>The Draft Genome of Lepisosteus oculatus.</title>
        <authorList>
            <consortium name="The Broad Institute Genome Assembly &amp; Analysis Group"/>
            <consortium name="Computational R&amp;D Group"/>
            <consortium name="and Sequencing Platform"/>
            <person name="Di Palma F."/>
            <person name="Alfoldi J."/>
            <person name="Johnson J."/>
            <person name="Berlin A."/>
            <person name="Gnerre S."/>
            <person name="Jaffe D."/>
            <person name="MacCallum I."/>
            <person name="Young S."/>
            <person name="Walker B.J."/>
            <person name="Lander E.S."/>
            <person name="Lindblad-Toh K."/>
        </authorList>
    </citation>
    <scope>NUCLEOTIDE SEQUENCE [LARGE SCALE GENOMIC DNA]</scope>
</reference>
<sequence length="351" mass="41004">MPGQLSCSEPPSTPWSPGPLQPFRFRARREGMDWRRFSALDVERVAREMDVGTLQEYIGTVTFCDLEAERCPHCRNPVDPVLLKVLRMSQLSTEYLLHCQDFLSAQVAGLEDRLQGELSGREREGKELARLEAELQAARQEGRRRKKMIATQQLLLQAGANNYHKCQFCDKSFVNYSFLQGHLQRRHPEITDAVKHKKKSLQKKPEDMGNLRQKLLESLRKNPDLVREFRPILEETLEEKLESMGLRKTFKTLSSTVASQRQQKAKKLQEMPSLREKLTRENEKQIDKRLQDLQRSGVVVSNLGTLRDTEEEEKREARERELREKVARQKSEWKKKMKEMQNIHLLEKGEV</sequence>
<evidence type="ECO:0000256" key="11">
    <source>
        <dbReference type="PROSITE-ProRule" id="PRU00042"/>
    </source>
</evidence>
<dbReference type="EMBL" id="AHAT01015224">
    <property type="status" value="NOT_ANNOTATED_CDS"/>
    <property type="molecule type" value="Genomic_DNA"/>
</dbReference>
<keyword evidence="10" id="KW-0966">Cell projection</keyword>
<dbReference type="InterPro" id="IPR051241">
    <property type="entry name" value="DZIP_RILPL"/>
</dbReference>
<dbReference type="EMBL" id="AHAT01015225">
    <property type="status" value="NOT_ANNOTATED_CDS"/>
    <property type="molecule type" value="Genomic_DNA"/>
</dbReference>
<dbReference type="InterPro" id="IPR013087">
    <property type="entry name" value="Znf_C2H2_type"/>
</dbReference>
<keyword evidence="9" id="KW-0206">Cytoskeleton</keyword>
<evidence type="ECO:0000313" key="16">
    <source>
        <dbReference type="Proteomes" id="UP000018468"/>
    </source>
</evidence>
<dbReference type="GO" id="GO:0005814">
    <property type="term" value="C:centriole"/>
    <property type="evidence" value="ECO:0007669"/>
    <property type="project" value="UniProtKB-SubCell"/>
</dbReference>
<feature type="compositionally biased region" description="Basic and acidic residues" evidence="13">
    <location>
        <begin position="312"/>
        <end position="351"/>
    </location>
</feature>
<dbReference type="PANTHER" id="PTHR21502">
    <property type="entry name" value="ZINC FINGER PROTEIN DZIP1"/>
    <property type="match status" value="1"/>
</dbReference>
<evidence type="ECO:0000256" key="13">
    <source>
        <dbReference type="SAM" id="MobiDB-lite"/>
    </source>
</evidence>
<feature type="compositionally biased region" description="Polar residues" evidence="13">
    <location>
        <begin position="1"/>
        <end position="10"/>
    </location>
</feature>
<evidence type="ECO:0000256" key="2">
    <source>
        <dbReference type="ARBA" id="ARBA00004120"/>
    </source>
</evidence>
<keyword evidence="5" id="KW-0479">Metal-binding</keyword>
<dbReference type="InterPro" id="IPR058883">
    <property type="entry name" value="DZIP1_dom"/>
</dbReference>
<dbReference type="GO" id="GO:0008270">
    <property type="term" value="F:zinc ion binding"/>
    <property type="evidence" value="ECO:0007669"/>
    <property type="project" value="UniProtKB-KW"/>
</dbReference>
<dbReference type="GeneTree" id="ENSGT00940000160898"/>
<evidence type="ECO:0000259" key="14">
    <source>
        <dbReference type="PROSITE" id="PS50157"/>
    </source>
</evidence>
<feature type="domain" description="C2H2-type" evidence="14">
    <location>
        <begin position="164"/>
        <end position="187"/>
    </location>
</feature>
<dbReference type="Proteomes" id="UP000018468">
    <property type="component" value="Linkage group LG14"/>
</dbReference>
<evidence type="ECO:0000256" key="3">
    <source>
        <dbReference type="ARBA" id="ARBA00009131"/>
    </source>
</evidence>
<proteinExistence type="inferred from homology"/>
<dbReference type="PROSITE" id="PS00028">
    <property type="entry name" value="ZINC_FINGER_C2H2_1"/>
    <property type="match status" value="1"/>
</dbReference>
<organism evidence="15 16">
    <name type="scientific">Lepisosteus oculatus</name>
    <name type="common">Spotted gar</name>
    <dbReference type="NCBI Taxonomy" id="7918"/>
    <lineage>
        <taxon>Eukaryota</taxon>
        <taxon>Metazoa</taxon>
        <taxon>Chordata</taxon>
        <taxon>Craniata</taxon>
        <taxon>Vertebrata</taxon>
        <taxon>Euteleostomi</taxon>
        <taxon>Actinopterygii</taxon>
        <taxon>Neopterygii</taxon>
        <taxon>Holostei</taxon>
        <taxon>Semionotiformes</taxon>
        <taxon>Lepisosteidae</taxon>
        <taxon>Lepisosteus</taxon>
    </lineage>
</organism>
<dbReference type="EMBL" id="AHAT01015223">
    <property type="status" value="NOT_ANNOTATED_CDS"/>
    <property type="molecule type" value="Genomic_DNA"/>
</dbReference>
<accession>W5MGD5</accession>
<dbReference type="Pfam" id="PF13815">
    <property type="entry name" value="Dzip-like_N"/>
    <property type="match status" value="1"/>
</dbReference>
<dbReference type="InterPro" id="IPR032714">
    <property type="entry name" value="DZIP1_N"/>
</dbReference>
<evidence type="ECO:0000256" key="7">
    <source>
        <dbReference type="ARBA" id="ARBA00022833"/>
    </source>
</evidence>